<evidence type="ECO:0000256" key="3">
    <source>
        <dbReference type="ARBA" id="ARBA00008725"/>
    </source>
</evidence>
<dbReference type="PANTHER" id="PTHR30570:SF1">
    <property type="entry name" value="PHOSPHATE-BINDING PROTEIN PSTS"/>
    <property type="match status" value="1"/>
</dbReference>
<keyword evidence="12" id="KW-1185">Reference proteome</keyword>
<protein>
    <submittedName>
        <fullName evidence="11">Phosphate ABC transporter substrate-binding protein, PhoT family</fullName>
    </submittedName>
</protein>
<gene>
    <name evidence="11" type="ORF">SAMN04489868_10750</name>
</gene>
<name>A0A1I3BK99_9LACT</name>
<evidence type="ECO:0000256" key="4">
    <source>
        <dbReference type="ARBA" id="ARBA00011529"/>
    </source>
</evidence>
<comment type="function">
    <text evidence="1">Part of the ABC transporter complex PstSACB involved in phosphate import.</text>
</comment>
<comment type="similarity">
    <text evidence="3">Belongs to the PstS family.</text>
</comment>
<evidence type="ECO:0000256" key="8">
    <source>
        <dbReference type="ARBA" id="ARBA00023288"/>
    </source>
</evidence>
<sequence>MTITKWIKFATVSGAALILAACGGSNQSEEAEAQLGGNDFDQTQNVHVISREDGSGTRGAFTEITGILAKDGDKETDLTYSGATIQNNTNAVMTSVAQDIAAIGYISMDSLNDSVKAVSIDDVSPSIETIQQKEYPISRPFNLAYKGELSEAAEDFWNYIMSKEGQQIIAEEGLVQVVQQAPAYQASEGLSGTISVVGSTSVTPVMEKLAEAYQTLQPNVQIDITSNGSSAGMTAAMDGTAEIGMSSRELTEEETSQLESEAIAIDGIAVIVHKDNPVQSLTTEQVKQIFTGELDTWEGLAP</sequence>
<dbReference type="EMBL" id="FOQE01000007">
    <property type="protein sequence ID" value="SFH62698.1"/>
    <property type="molecule type" value="Genomic_DNA"/>
</dbReference>
<evidence type="ECO:0000256" key="6">
    <source>
        <dbReference type="ARBA" id="ARBA00022729"/>
    </source>
</evidence>
<keyword evidence="5" id="KW-0813">Transport</keyword>
<dbReference type="GO" id="GO:0006817">
    <property type="term" value="P:phosphate ion transport"/>
    <property type="evidence" value="ECO:0007669"/>
    <property type="project" value="UniProtKB-KW"/>
</dbReference>
<comment type="subcellular location">
    <subcellularLocation>
        <location evidence="2">Cell membrane</location>
        <topology evidence="2">Lipid-anchor</topology>
    </subcellularLocation>
</comment>
<evidence type="ECO:0000256" key="2">
    <source>
        <dbReference type="ARBA" id="ARBA00004193"/>
    </source>
</evidence>
<dbReference type="GO" id="GO:0005886">
    <property type="term" value="C:plasma membrane"/>
    <property type="evidence" value="ECO:0007669"/>
    <property type="project" value="UniProtKB-SubCell"/>
</dbReference>
<reference evidence="11 12" key="1">
    <citation type="submission" date="2016-10" db="EMBL/GenBank/DDBJ databases">
        <authorList>
            <person name="de Groot N.N."/>
        </authorList>
    </citation>
    <scope>NUCLEOTIDE SEQUENCE [LARGE SCALE GENOMIC DNA]</scope>
    <source>
        <strain evidence="11 12">DSM 27630</strain>
    </source>
</reference>
<dbReference type="PANTHER" id="PTHR30570">
    <property type="entry name" value="PERIPLASMIC PHOSPHATE BINDING COMPONENT OF PHOSPHATE ABC TRANSPORTER"/>
    <property type="match status" value="1"/>
</dbReference>
<keyword evidence="6 9" id="KW-0732">Signal</keyword>
<feature type="chain" id="PRO_5039316945" evidence="9">
    <location>
        <begin position="21"/>
        <end position="302"/>
    </location>
</feature>
<evidence type="ECO:0000256" key="7">
    <source>
        <dbReference type="ARBA" id="ARBA00023139"/>
    </source>
</evidence>
<proteinExistence type="inferred from homology"/>
<dbReference type="SUPFAM" id="SSF53850">
    <property type="entry name" value="Periplasmic binding protein-like II"/>
    <property type="match status" value="2"/>
</dbReference>
<accession>A0A1I3BK99</accession>
<keyword evidence="8" id="KW-0449">Lipoprotein</keyword>
<feature type="domain" description="PBP" evidence="10">
    <location>
        <begin position="40"/>
        <end position="164"/>
    </location>
</feature>
<feature type="domain" description="PBP" evidence="10">
    <location>
        <begin position="186"/>
        <end position="298"/>
    </location>
</feature>
<keyword evidence="7" id="KW-0564">Palmitate</keyword>
<dbReference type="InterPro" id="IPR024370">
    <property type="entry name" value="PBP_domain"/>
</dbReference>
<organism evidence="11 12">
    <name type="scientific">Pisciglobus halotolerans</name>
    <dbReference type="NCBI Taxonomy" id="745365"/>
    <lineage>
        <taxon>Bacteria</taxon>
        <taxon>Bacillati</taxon>
        <taxon>Bacillota</taxon>
        <taxon>Bacilli</taxon>
        <taxon>Lactobacillales</taxon>
        <taxon>Carnobacteriaceae</taxon>
    </lineage>
</organism>
<feature type="signal peptide" evidence="9">
    <location>
        <begin position="1"/>
        <end position="20"/>
    </location>
</feature>
<comment type="subunit">
    <text evidence="4">The complex is composed of two ATP-binding proteins (PstB), two transmembrane proteins (PstC and PstA) and a solute-binding protein (PstS).</text>
</comment>
<evidence type="ECO:0000313" key="12">
    <source>
        <dbReference type="Proteomes" id="UP000198668"/>
    </source>
</evidence>
<evidence type="ECO:0000259" key="10">
    <source>
        <dbReference type="Pfam" id="PF12849"/>
    </source>
</evidence>
<dbReference type="AlphaFoldDB" id="A0A1I3BK99"/>
<evidence type="ECO:0000313" key="11">
    <source>
        <dbReference type="EMBL" id="SFH62698.1"/>
    </source>
</evidence>
<dbReference type="PROSITE" id="PS51257">
    <property type="entry name" value="PROKAR_LIPOPROTEIN"/>
    <property type="match status" value="1"/>
</dbReference>
<evidence type="ECO:0000256" key="1">
    <source>
        <dbReference type="ARBA" id="ARBA00002841"/>
    </source>
</evidence>
<dbReference type="InterPro" id="IPR050811">
    <property type="entry name" value="Phosphate_ABC_transporter"/>
</dbReference>
<evidence type="ECO:0000256" key="9">
    <source>
        <dbReference type="SAM" id="SignalP"/>
    </source>
</evidence>
<evidence type="ECO:0000256" key="5">
    <source>
        <dbReference type="ARBA" id="ARBA00022592"/>
    </source>
</evidence>
<dbReference type="OrthoDB" id="9790048at2"/>
<dbReference type="Gene3D" id="3.40.190.10">
    <property type="entry name" value="Periplasmic binding protein-like II"/>
    <property type="match status" value="2"/>
</dbReference>
<dbReference type="Pfam" id="PF12849">
    <property type="entry name" value="PBP_like_2"/>
    <property type="match status" value="2"/>
</dbReference>
<dbReference type="RefSeq" id="WP_092091613.1">
    <property type="nucleotide sequence ID" value="NZ_FOQE01000007.1"/>
</dbReference>
<dbReference type="Proteomes" id="UP000198668">
    <property type="component" value="Unassembled WGS sequence"/>
</dbReference>
<keyword evidence="5" id="KW-0592">Phosphate transport</keyword>